<dbReference type="InterPro" id="IPR006102">
    <property type="entry name" value="Ig-like_GH2"/>
</dbReference>
<evidence type="ECO:0000313" key="18">
    <source>
        <dbReference type="Proteomes" id="UP000886814"/>
    </source>
</evidence>
<dbReference type="Gene3D" id="3.20.20.80">
    <property type="entry name" value="Glycosidases"/>
    <property type="match status" value="1"/>
</dbReference>
<reference evidence="17" key="1">
    <citation type="journal article" date="2021" name="PeerJ">
        <title>Extensive microbial diversity within the chicken gut microbiome revealed by metagenomics and culture.</title>
        <authorList>
            <person name="Gilroy R."/>
            <person name="Ravi A."/>
            <person name="Getino M."/>
            <person name="Pursley I."/>
            <person name="Horton D.L."/>
            <person name="Alikhan N.F."/>
            <person name="Baker D."/>
            <person name="Gharbi K."/>
            <person name="Hall N."/>
            <person name="Watson M."/>
            <person name="Adriaenssens E.M."/>
            <person name="Foster-Nyarko E."/>
            <person name="Jarju S."/>
            <person name="Secka A."/>
            <person name="Antonio M."/>
            <person name="Oren A."/>
            <person name="Chaudhuri R.R."/>
            <person name="La Ragione R."/>
            <person name="Hildebrand F."/>
            <person name="Pallen M.J."/>
        </authorList>
    </citation>
    <scope>NUCLEOTIDE SEQUENCE</scope>
    <source>
        <strain evidence="17">CHK195-9823</strain>
    </source>
</reference>
<reference evidence="17" key="2">
    <citation type="submission" date="2021-04" db="EMBL/GenBank/DDBJ databases">
        <authorList>
            <person name="Gilroy R."/>
        </authorList>
    </citation>
    <scope>NUCLEOTIDE SEQUENCE</scope>
    <source>
        <strain evidence="17">CHK195-9823</strain>
    </source>
</reference>
<dbReference type="Gene3D" id="2.60.40.10">
    <property type="entry name" value="Immunoglobulins"/>
    <property type="match status" value="2"/>
</dbReference>
<feature type="domain" description="Beta-mannosidase Ig-fold" evidence="14">
    <location>
        <begin position="752"/>
        <end position="810"/>
    </location>
</feature>
<comment type="subcellular location">
    <subcellularLocation>
        <location evidence="2">Secreted</location>
    </subcellularLocation>
</comment>
<organism evidence="17 18">
    <name type="scientific">Candidatus Blautia stercorigallinarum</name>
    <dbReference type="NCBI Taxonomy" id="2838501"/>
    <lineage>
        <taxon>Bacteria</taxon>
        <taxon>Bacillati</taxon>
        <taxon>Bacillota</taxon>
        <taxon>Clostridia</taxon>
        <taxon>Lachnospirales</taxon>
        <taxon>Lachnospiraceae</taxon>
        <taxon>Blautia</taxon>
    </lineage>
</organism>
<evidence type="ECO:0000259" key="13">
    <source>
        <dbReference type="Pfam" id="PF00703"/>
    </source>
</evidence>
<comment type="pathway">
    <text evidence="3">Glycan metabolism; N-glycan degradation.</text>
</comment>
<keyword evidence="7 17" id="KW-0378">Hydrolase</keyword>
<evidence type="ECO:0000256" key="5">
    <source>
        <dbReference type="ARBA" id="ARBA00012754"/>
    </source>
</evidence>
<evidence type="ECO:0000256" key="11">
    <source>
        <dbReference type="ARBA" id="ARBA00041069"/>
    </source>
</evidence>
<dbReference type="PANTHER" id="PTHR43730:SF1">
    <property type="entry name" value="BETA-MANNOSIDASE"/>
    <property type="match status" value="1"/>
</dbReference>
<dbReference type="SUPFAM" id="SSF49785">
    <property type="entry name" value="Galactose-binding domain-like"/>
    <property type="match status" value="1"/>
</dbReference>
<evidence type="ECO:0000259" key="14">
    <source>
        <dbReference type="Pfam" id="PF17753"/>
    </source>
</evidence>
<dbReference type="FunFam" id="3.20.20.80:FF:000050">
    <property type="entry name" value="Beta-mannosidase B"/>
    <property type="match status" value="1"/>
</dbReference>
<dbReference type="InterPro" id="IPR041447">
    <property type="entry name" value="Mannosidase_ig"/>
</dbReference>
<comment type="subunit">
    <text evidence="4">Homodimer.</text>
</comment>
<dbReference type="GO" id="GO:0005975">
    <property type="term" value="P:carbohydrate metabolic process"/>
    <property type="evidence" value="ECO:0007669"/>
    <property type="project" value="InterPro"/>
</dbReference>
<evidence type="ECO:0000256" key="8">
    <source>
        <dbReference type="ARBA" id="ARBA00023180"/>
    </source>
</evidence>
<evidence type="ECO:0000256" key="7">
    <source>
        <dbReference type="ARBA" id="ARBA00022801"/>
    </source>
</evidence>
<dbReference type="SUPFAM" id="SSF49303">
    <property type="entry name" value="beta-Galactosidase/glucuronidase domain"/>
    <property type="match status" value="2"/>
</dbReference>
<feature type="domain" description="Glycoside hydrolase family 2 immunoglobulin-like beta-sandwich" evidence="13">
    <location>
        <begin position="186"/>
        <end position="285"/>
    </location>
</feature>
<accession>A0A9D1PCI7</accession>
<dbReference type="EC" id="3.2.1.25" evidence="5"/>
<dbReference type="InterPro" id="IPR054593">
    <property type="entry name" value="Beta-mannosidase-like_N2"/>
</dbReference>
<dbReference type="InterPro" id="IPR008979">
    <property type="entry name" value="Galactose-bd-like_sf"/>
</dbReference>
<evidence type="ECO:0000259" key="16">
    <source>
        <dbReference type="Pfam" id="PF22666"/>
    </source>
</evidence>
<dbReference type="InterPro" id="IPR050887">
    <property type="entry name" value="Beta-mannosidase_GH2"/>
</dbReference>
<dbReference type="EMBL" id="DXIQ01000043">
    <property type="protein sequence ID" value="HIV38749.1"/>
    <property type="molecule type" value="Genomic_DNA"/>
</dbReference>
<dbReference type="Proteomes" id="UP000886814">
    <property type="component" value="Unassembled WGS sequence"/>
</dbReference>
<protein>
    <recommendedName>
        <fullName evidence="11">Beta-mannosidase B</fullName>
        <ecNumber evidence="5">3.2.1.25</ecNumber>
    </recommendedName>
    <alternativeName>
        <fullName evidence="12">Mannanase B</fullName>
    </alternativeName>
</protein>
<dbReference type="PANTHER" id="PTHR43730">
    <property type="entry name" value="BETA-MANNOSIDASE"/>
    <property type="match status" value="1"/>
</dbReference>
<keyword evidence="6" id="KW-0964">Secreted</keyword>
<dbReference type="InterPro" id="IPR013783">
    <property type="entry name" value="Ig-like_fold"/>
</dbReference>
<evidence type="ECO:0000256" key="4">
    <source>
        <dbReference type="ARBA" id="ARBA00011738"/>
    </source>
</evidence>
<dbReference type="InterPro" id="IPR036156">
    <property type="entry name" value="Beta-gal/glucu_dom_sf"/>
</dbReference>
<dbReference type="InterPro" id="IPR041625">
    <property type="entry name" value="Beta-mannosidase_Ig"/>
</dbReference>
<evidence type="ECO:0000256" key="1">
    <source>
        <dbReference type="ARBA" id="ARBA00000829"/>
    </source>
</evidence>
<dbReference type="GO" id="GO:0004567">
    <property type="term" value="F:beta-mannosidase activity"/>
    <property type="evidence" value="ECO:0007669"/>
    <property type="project" value="UniProtKB-EC"/>
</dbReference>
<keyword evidence="8" id="KW-0325">Glycoprotein</keyword>
<feature type="domain" description="Beta-mannosidase-like galactose-binding" evidence="16">
    <location>
        <begin position="10"/>
        <end position="175"/>
    </location>
</feature>
<sequence>MEKLELKDNWSMRRAGEENWREARVWGSVYTDLLRNGEIPDPYWKDNEDQICALMEADYEYQCRFTAEDPKAYARVFLSFEGLDTVADIWLNGTYLGHAENMHRTWDYEVKEYLKKDNVLQVIFRSPLKFIAQAYEKYKNIGNEDTYEGFMHLRKAHYMFGWDWGAHLPDAGIFRPVYLCYVKNASLEDVYIRQRQEKNDWLLDFQIQWKEERKGDYQIQVSAVSPQGEVFKTRLSLDGSGTLRIPDPQLWWVNGLGDQPLYQVRAVLYRNGEPEDCWERRIGLRKMTVRREKDQWGESFAHEINGIPFFAMGADYIPEEHLLGNRSREKTRQLLEDCKRANFNVIRVWGGGFYPDDWFYDICDELGLAVWQDFMFACSVYELTPEFEGNIRRELEDNIRRIRHHACLALWCGNNEMEMFVDERCWVTKHSEVRDYLFMYERIFPEILRKCDPETFYWPASPSSGGSFDNPNDPDRGDVHYWKVWHGGRPFSEYRKFFFRYISEFGFQALPSKKTIESFTDDPRDWNLFSYIMEKHQRNYGANGKIMNYMQQTYRYPGNFSDVIYASQLLQADAIRYGVEHFRRNRGRCMGAVYWQVNDCWPVISWSSIDYHGRWKALHYYARRFFAPVLLSCQEESWMTQEANMNRQHFEFEKSIHLNVSNETLAEKKLTVKWQVRNAKARILWSKEKELLVPPLSSVWLEKEELPDINVFEEYVSYQAWEGEEKISEGTVIFSYPKYFRYEDPRLSCTVEDNRITVKAETYAKSVEILNDQEDLVLSDNYFDLNGGSKTVEILRGKPENLRLRSVWDIGQDPV</sequence>
<evidence type="ECO:0000256" key="10">
    <source>
        <dbReference type="ARBA" id="ARBA00038429"/>
    </source>
</evidence>
<dbReference type="AlphaFoldDB" id="A0A9D1PCI7"/>
<dbReference type="Pfam" id="PF22666">
    <property type="entry name" value="Glyco_hydro_2_N2"/>
    <property type="match status" value="1"/>
</dbReference>
<dbReference type="Pfam" id="PF17786">
    <property type="entry name" value="Mannosidase_ig"/>
    <property type="match status" value="1"/>
</dbReference>
<evidence type="ECO:0000313" key="17">
    <source>
        <dbReference type="EMBL" id="HIV38749.1"/>
    </source>
</evidence>
<evidence type="ECO:0000256" key="2">
    <source>
        <dbReference type="ARBA" id="ARBA00004613"/>
    </source>
</evidence>
<evidence type="ECO:0000256" key="3">
    <source>
        <dbReference type="ARBA" id="ARBA00004740"/>
    </source>
</evidence>
<dbReference type="GO" id="GO:0005576">
    <property type="term" value="C:extracellular region"/>
    <property type="evidence" value="ECO:0007669"/>
    <property type="project" value="UniProtKB-SubCell"/>
</dbReference>
<keyword evidence="9" id="KW-0326">Glycosidase</keyword>
<dbReference type="Gene3D" id="2.60.120.260">
    <property type="entry name" value="Galactose-binding domain-like"/>
    <property type="match status" value="1"/>
</dbReference>
<comment type="catalytic activity">
    <reaction evidence="1">
        <text>Hydrolysis of terminal, non-reducing beta-D-mannose residues in beta-D-mannosides.</text>
        <dbReference type="EC" id="3.2.1.25"/>
    </reaction>
</comment>
<dbReference type="SUPFAM" id="SSF51445">
    <property type="entry name" value="(Trans)glycosidases"/>
    <property type="match status" value="1"/>
</dbReference>
<evidence type="ECO:0000256" key="12">
    <source>
        <dbReference type="ARBA" id="ARBA00041614"/>
    </source>
</evidence>
<feature type="domain" description="Mannosidase Ig/CBM-like" evidence="15">
    <location>
        <begin position="655"/>
        <end position="739"/>
    </location>
</feature>
<dbReference type="GO" id="GO:0006516">
    <property type="term" value="P:glycoprotein catabolic process"/>
    <property type="evidence" value="ECO:0007669"/>
    <property type="project" value="TreeGrafter"/>
</dbReference>
<dbReference type="InterPro" id="IPR017853">
    <property type="entry name" value="GH"/>
</dbReference>
<evidence type="ECO:0000256" key="9">
    <source>
        <dbReference type="ARBA" id="ARBA00023295"/>
    </source>
</evidence>
<evidence type="ECO:0000256" key="6">
    <source>
        <dbReference type="ARBA" id="ARBA00022525"/>
    </source>
</evidence>
<gene>
    <name evidence="17" type="ORF">H9747_07085</name>
</gene>
<name>A0A9D1PCI7_9FIRM</name>
<comment type="similarity">
    <text evidence="10">Belongs to the glycosyl hydrolase 2 family. Beta-mannosidase B subfamily.</text>
</comment>
<dbReference type="Pfam" id="PF17753">
    <property type="entry name" value="Ig_mannosidase"/>
    <property type="match status" value="1"/>
</dbReference>
<comment type="caution">
    <text evidence="17">The sequence shown here is derived from an EMBL/GenBank/DDBJ whole genome shotgun (WGS) entry which is preliminary data.</text>
</comment>
<proteinExistence type="inferred from homology"/>
<evidence type="ECO:0000259" key="15">
    <source>
        <dbReference type="Pfam" id="PF17786"/>
    </source>
</evidence>
<dbReference type="Pfam" id="PF00703">
    <property type="entry name" value="Glyco_hydro_2"/>
    <property type="match status" value="1"/>
</dbReference>